<evidence type="ECO:0000313" key="1">
    <source>
        <dbReference type="EMBL" id="QGY33207.1"/>
    </source>
</evidence>
<proteinExistence type="predicted"/>
<evidence type="ECO:0008006" key="3">
    <source>
        <dbReference type="Google" id="ProtNLM"/>
    </source>
</evidence>
<geneLocation type="plasmid" evidence="2">
    <name>pne1b</name>
</geneLocation>
<organism evidence="1 2">
    <name type="scientific">Pantoea cypripedii</name>
    <name type="common">Pectobacterium cypripedii</name>
    <name type="synonym">Erwinia cypripedii</name>
    <dbReference type="NCBI Taxonomy" id="55209"/>
    <lineage>
        <taxon>Bacteria</taxon>
        <taxon>Pseudomonadati</taxon>
        <taxon>Pseudomonadota</taxon>
        <taxon>Gammaproteobacteria</taxon>
        <taxon>Enterobacterales</taxon>
        <taxon>Erwiniaceae</taxon>
        <taxon>Pantoea</taxon>
    </lineage>
</organism>
<dbReference type="Proteomes" id="UP000502005">
    <property type="component" value="Plasmid pNE1B"/>
</dbReference>
<name>A0A6B9GFX8_PANCY</name>
<protein>
    <recommendedName>
        <fullName evidence="3">Transferrin-binding protein B C-lobe/N-lobe beta barrel domain-containing protein</fullName>
    </recommendedName>
</protein>
<keyword evidence="1" id="KW-0614">Plasmid</keyword>
<dbReference type="EMBL" id="CP024770">
    <property type="protein sequence ID" value="QGY33207.1"/>
    <property type="molecule type" value="Genomic_DNA"/>
</dbReference>
<reference evidence="1 2" key="1">
    <citation type="submission" date="2017-11" db="EMBL/GenBank/DDBJ databases">
        <title>Genome sequence of Pantoea cypripedii NE1.</title>
        <authorList>
            <person name="Nascimento F.X."/>
        </authorList>
    </citation>
    <scope>NUCLEOTIDE SEQUENCE [LARGE SCALE GENOMIC DNA]</scope>
    <source>
        <strain evidence="1 2">NE1</strain>
        <plasmid evidence="2">pne1b</plasmid>
    </source>
</reference>
<evidence type="ECO:0000313" key="2">
    <source>
        <dbReference type="Proteomes" id="UP000502005"/>
    </source>
</evidence>
<accession>A0A6B9GFX8</accession>
<gene>
    <name evidence="1" type="ORF">CUN67_30325</name>
</gene>
<dbReference type="RefSeq" id="WP_208719406.1">
    <property type="nucleotide sequence ID" value="NZ_CP024770.1"/>
</dbReference>
<sequence length="146" mass="15391">MKTFSMLIFFTGKGEPVGFSSGVIRSRANGQIISTVADQSITGEAMLQAPSKSASFDTVVTVLGDQSWESGRVEFADINSHLDVVTGTPGKIYSHDNGTATGSISWKVLGGSGFFEGATGIVTGNFVGYADDTFTDHQLFKLILPS</sequence>
<dbReference type="AlphaFoldDB" id="A0A6B9GFX8"/>